<evidence type="ECO:0000313" key="7">
    <source>
        <dbReference type="EnsemblMetazoa" id="MESCA008991-PA"/>
    </source>
</evidence>
<evidence type="ECO:0000256" key="4">
    <source>
        <dbReference type="PROSITE-ProRule" id="PRU00561"/>
    </source>
</evidence>
<keyword evidence="3" id="KW-0653">Protein transport</keyword>
<dbReference type="InterPro" id="IPR011989">
    <property type="entry name" value="ARM-like"/>
</dbReference>
<dbReference type="InterPro" id="IPR036975">
    <property type="entry name" value="Importin-a_IBB_sf"/>
</dbReference>
<feature type="compositionally biased region" description="Low complexity" evidence="5">
    <location>
        <begin position="47"/>
        <end position="62"/>
    </location>
</feature>
<reference evidence="8" key="1">
    <citation type="submission" date="2013-02" db="EMBL/GenBank/DDBJ databases">
        <authorList>
            <person name="Hughes D."/>
        </authorList>
    </citation>
    <scope>NUCLEOTIDE SEQUENCE</scope>
    <source>
        <strain>Durham</strain>
        <strain evidence="8">NC isolate 2 -- Noor lab</strain>
    </source>
</reference>
<feature type="region of interest" description="Disordered" evidence="5">
    <location>
        <begin position="1"/>
        <end position="75"/>
    </location>
</feature>
<evidence type="ECO:0000256" key="1">
    <source>
        <dbReference type="ARBA" id="ARBA00010394"/>
    </source>
</evidence>
<dbReference type="HOGENOM" id="CLU_018084_4_1_1"/>
<protein>
    <recommendedName>
        <fullName evidence="6">IBB domain-containing protein</fullName>
    </recommendedName>
</protein>
<dbReference type="PROSITE" id="PS51214">
    <property type="entry name" value="IBB"/>
    <property type="match status" value="1"/>
</dbReference>
<keyword evidence="8" id="KW-1185">Reference proteome</keyword>
<evidence type="ECO:0000259" key="6">
    <source>
        <dbReference type="PROSITE" id="PS51214"/>
    </source>
</evidence>
<feature type="domain" description="IBB" evidence="6">
    <location>
        <begin position="1"/>
        <end position="49"/>
    </location>
</feature>
<dbReference type="FunFam" id="1.20.5.690:FF:000001">
    <property type="entry name" value="Importin subunit alpha"/>
    <property type="match status" value="1"/>
</dbReference>
<dbReference type="OMA" id="DAMGISM"/>
<dbReference type="EnsemblMetazoa" id="MESCA008991-RA">
    <property type="protein sequence ID" value="MESCA008991-PA"/>
    <property type="gene ID" value="MESCA008991"/>
</dbReference>
<feature type="compositionally biased region" description="Basic and acidic residues" evidence="5">
    <location>
        <begin position="14"/>
        <end position="42"/>
    </location>
</feature>
<evidence type="ECO:0000313" key="8">
    <source>
        <dbReference type="Proteomes" id="UP000015102"/>
    </source>
</evidence>
<dbReference type="InterPro" id="IPR016024">
    <property type="entry name" value="ARM-type_fold"/>
</dbReference>
<dbReference type="GO" id="GO:0006606">
    <property type="term" value="P:protein import into nucleus"/>
    <property type="evidence" value="ECO:0007669"/>
    <property type="project" value="InterPro"/>
</dbReference>
<sequence length="137" mass="15885">MHRMRYKNAGLDSEEMRRRREEEGIQIRKQKREQQLIKRRNVEATNSSDAMGISMDSSDMSSQVFSGMPNLASMPQPVNQLTQEMIEKLYSDDESQQLYATEKFRKLLSRDPDPPITEVIQTGIVPRFAVSYKTPKT</sequence>
<dbReference type="Pfam" id="PF01749">
    <property type="entry name" value="IBB"/>
    <property type="match status" value="1"/>
</dbReference>
<comment type="similarity">
    <text evidence="1">Belongs to the importin alpha family.</text>
</comment>
<dbReference type="Proteomes" id="UP000015102">
    <property type="component" value="Unassembled WGS sequence"/>
</dbReference>
<accession>T1GYQ4</accession>
<evidence type="ECO:0000256" key="3">
    <source>
        <dbReference type="ARBA" id="ARBA00022927"/>
    </source>
</evidence>
<dbReference type="STRING" id="36166.T1GYQ4"/>
<dbReference type="Gene3D" id="1.25.10.10">
    <property type="entry name" value="Leucine-rich Repeat Variant"/>
    <property type="match status" value="1"/>
</dbReference>
<dbReference type="PANTHER" id="PTHR23316">
    <property type="entry name" value="IMPORTIN ALPHA"/>
    <property type="match status" value="1"/>
</dbReference>
<keyword evidence="2 4" id="KW-0813">Transport</keyword>
<reference evidence="7" key="2">
    <citation type="submission" date="2015-06" db="UniProtKB">
        <authorList>
            <consortium name="EnsemblMetazoa"/>
        </authorList>
    </citation>
    <scope>IDENTIFICATION</scope>
</reference>
<name>T1GYQ4_MEGSC</name>
<evidence type="ECO:0000256" key="2">
    <source>
        <dbReference type="ARBA" id="ARBA00022448"/>
    </source>
</evidence>
<evidence type="ECO:0000256" key="5">
    <source>
        <dbReference type="SAM" id="MobiDB-lite"/>
    </source>
</evidence>
<dbReference type="Gene3D" id="1.20.5.690">
    <property type="entry name" value="Importin-alpha, importin-beta-binding domain"/>
    <property type="match status" value="1"/>
</dbReference>
<dbReference type="AlphaFoldDB" id="T1GYQ4"/>
<dbReference type="EMBL" id="CAQQ02378464">
    <property type="status" value="NOT_ANNOTATED_CDS"/>
    <property type="molecule type" value="Genomic_DNA"/>
</dbReference>
<dbReference type="InterPro" id="IPR002652">
    <property type="entry name" value="Importin-a_IBB"/>
</dbReference>
<dbReference type="SUPFAM" id="SSF48371">
    <property type="entry name" value="ARM repeat"/>
    <property type="match status" value="1"/>
</dbReference>
<dbReference type="GO" id="GO:0061608">
    <property type="term" value="F:nuclear import signal receptor activity"/>
    <property type="evidence" value="ECO:0007669"/>
    <property type="project" value="InterPro"/>
</dbReference>
<proteinExistence type="inferred from homology"/>
<organism evidence="7 8">
    <name type="scientific">Megaselia scalaris</name>
    <name type="common">Humpbacked fly</name>
    <name type="synonym">Phora scalaris</name>
    <dbReference type="NCBI Taxonomy" id="36166"/>
    <lineage>
        <taxon>Eukaryota</taxon>
        <taxon>Metazoa</taxon>
        <taxon>Ecdysozoa</taxon>
        <taxon>Arthropoda</taxon>
        <taxon>Hexapoda</taxon>
        <taxon>Insecta</taxon>
        <taxon>Pterygota</taxon>
        <taxon>Neoptera</taxon>
        <taxon>Endopterygota</taxon>
        <taxon>Diptera</taxon>
        <taxon>Brachycera</taxon>
        <taxon>Muscomorpha</taxon>
        <taxon>Platypezoidea</taxon>
        <taxon>Phoridae</taxon>
        <taxon>Megaseliini</taxon>
        <taxon>Megaselia</taxon>
    </lineage>
</organism>